<evidence type="ECO:0000313" key="4">
    <source>
        <dbReference type="Proteomes" id="UP001149074"/>
    </source>
</evidence>
<feature type="compositionally biased region" description="Low complexity" evidence="1">
    <location>
        <begin position="919"/>
        <end position="928"/>
    </location>
</feature>
<protein>
    <recommendedName>
        <fullName evidence="2">Protein Zds1 C-terminal domain-containing protein</fullName>
    </recommendedName>
</protein>
<name>A0A9W9EXW3_9EURO</name>
<feature type="region of interest" description="Disordered" evidence="1">
    <location>
        <begin position="247"/>
        <end position="273"/>
    </location>
</feature>
<feature type="region of interest" description="Disordered" evidence="1">
    <location>
        <begin position="146"/>
        <end position="217"/>
    </location>
</feature>
<feature type="compositionally biased region" description="Acidic residues" evidence="1">
    <location>
        <begin position="896"/>
        <end position="905"/>
    </location>
</feature>
<dbReference type="RefSeq" id="XP_056471886.1">
    <property type="nucleotide sequence ID" value="XM_056621080.1"/>
</dbReference>
<proteinExistence type="predicted"/>
<feature type="compositionally biased region" description="Low complexity" evidence="1">
    <location>
        <begin position="1"/>
        <end position="20"/>
    </location>
</feature>
<comment type="caution">
    <text evidence="3">The sequence shown here is derived from an EMBL/GenBank/DDBJ whole genome shotgun (WGS) entry which is preliminary data.</text>
</comment>
<feature type="compositionally biased region" description="Basic residues" evidence="1">
    <location>
        <begin position="780"/>
        <end position="794"/>
    </location>
</feature>
<feature type="compositionally biased region" description="Low complexity" evidence="1">
    <location>
        <begin position="465"/>
        <end position="498"/>
    </location>
</feature>
<feature type="region of interest" description="Disordered" evidence="1">
    <location>
        <begin position="1"/>
        <end position="109"/>
    </location>
</feature>
<feature type="compositionally biased region" description="Polar residues" evidence="1">
    <location>
        <begin position="548"/>
        <end position="566"/>
    </location>
</feature>
<feature type="compositionally biased region" description="Polar residues" evidence="1">
    <location>
        <begin position="631"/>
        <end position="653"/>
    </location>
</feature>
<feature type="compositionally biased region" description="Polar residues" evidence="1">
    <location>
        <begin position="381"/>
        <end position="398"/>
    </location>
</feature>
<feature type="compositionally biased region" description="Polar residues" evidence="1">
    <location>
        <begin position="158"/>
        <end position="169"/>
    </location>
</feature>
<accession>A0A9W9EXW3</accession>
<feature type="compositionally biased region" description="Basic and acidic residues" evidence="1">
    <location>
        <begin position="734"/>
        <end position="771"/>
    </location>
</feature>
<feature type="compositionally biased region" description="Polar residues" evidence="1">
    <location>
        <begin position="334"/>
        <end position="344"/>
    </location>
</feature>
<feature type="region of interest" description="Disordered" evidence="1">
    <location>
        <begin position="311"/>
        <end position="806"/>
    </location>
</feature>
<dbReference type="SMART" id="SM01327">
    <property type="entry name" value="Zds_C"/>
    <property type="match status" value="1"/>
</dbReference>
<dbReference type="InterPro" id="IPR040206">
    <property type="entry name" value="Zds1/2"/>
</dbReference>
<reference evidence="3" key="1">
    <citation type="submission" date="2022-11" db="EMBL/GenBank/DDBJ databases">
        <authorList>
            <person name="Petersen C."/>
        </authorList>
    </citation>
    <scope>NUCLEOTIDE SEQUENCE</scope>
    <source>
        <strain evidence="3">IBT 30761</strain>
    </source>
</reference>
<feature type="compositionally biased region" description="Acidic residues" evidence="1">
    <location>
        <begin position="973"/>
        <end position="982"/>
    </location>
</feature>
<feature type="compositionally biased region" description="Basic and acidic residues" evidence="1">
    <location>
        <begin position="692"/>
        <end position="717"/>
    </location>
</feature>
<feature type="compositionally biased region" description="Basic and acidic residues" evidence="1">
    <location>
        <begin position="347"/>
        <end position="363"/>
    </location>
</feature>
<keyword evidence="4" id="KW-1185">Reference proteome</keyword>
<feature type="compositionally biased region" description="Polar residues" evidence="1">
    <location>
        <begin position="599"/>
        <end position="611"/>
    </location>
</feature>
<feature type="compositionally biased region" description="Low complexity" evidence="1">
    <location>
        <begin position="148"/>
        <end position="157"/>
    </location>
</feature>
<sequence>MQVRSSSLPLSLIPLVSSSSPRRDSHSGPVPDAGLAFTADPPPRPGDQRVSAAVGSAALTAHRVPDDTGDNETDLPRPTQASTSAPEAGGGHTTRRGHSPHLSISDPSHHVTEAIGHMYDDDYDRNDPRRLSYIASPLGESITTIPRASAASESSPANLTSTPPQNSPVEGQPKHTNGHLRPPPVGHRSYDRDSEPGSPDSTRSPSETATASFPLNDIDYESDPAAVVQELNNLAAIRRMSMDVAATGDPDLPSYGSNNLPIPSLPPSPSADENDASRLFWVPASLHPELAPKEFKSFLESKADLIKRKSGDFSALGPERQGSGSGLRRKRSMLSRQIDNSSGYTDGAERLERQRSHSSRRDGMLSPNLQELETLVDDSKPASQDSLVREMQNASITASEDKPILPPAPPGHSLRRSTRTQYKKGSLKKGEKPPYSKRVGRGLSESAGSAAPAKPLSDDQPILGSTRVSTDSSSSSASRPSRALSNSSRSAAYASGSTIGSTFDSILDNPEAEKEEAKAAATHPDFASDRLDSAEKANAAPYARQWHSRISSNGRSTANTPQSEQTVPEIVETPPADSNRGQPSQQSPTSRTTERDVPSSYSAKTSSTHDSAPNKRSLMSGQRKDTTTTTLNDFTNNPQMIPGNNTRTDSLSFIPTMPEEQRKSEERKSEGKKSKKESEGGRKSSWHWLLGSEEKDKKKDKDGDSKKSKSKFSDKIHTNAKSEAPPPTSMDNSSRGRESLILDRLDPKLEEERRKDGVRRASGESKKEKDGIFSSIFGGGRKKHSGEGHHRKNSSRNLSPDPPMRELRADIDYPWTRFSILEERAIYRMAHIKLANPRRALYSQVLLSNFMYSYLEKVQQMHPHMMVASSGSQRSSKSRDQPDEYLQYQRYQEVSTELEDSPEETTVEKSAQEQQQYGDSAYDDPSMYDYDDDPHDRYQSHGRNGKHGYENGHAYDSGHYQYGHSSFGHDAQLDDDDDDDMW</sequence>
<feature type="compositionally biased region" description="Polar residues" evidence="1">
    <location>
        <begin position="579"/>
        <end position="591"/>
    </location>
</feature>
<feature type="compositionally biased region" description="Polar residues" evidence="1">
    <location>
        <begin position="199"/>
        <end position="213"/>
    </location>
</feature>
<dbReference type="PANTHER" id="PTHR28089">
    <property type="entry name" value="PROTEIN ZDS1-RELATED"/>
    <property type="match status" value="1"/>
</dbReference>
<dbReference type="OrthoDB" id="443981at2759"/>
<dbReference type="GO" id="GO:0005737">
    <property type="term" value="C:cytoplasm"/>
    <property type="evidence" value="ECO:0007669"/>
    <property type="project" value="TreeGrafter"/>
</dbReference>
<dbReference type="AlphaFoldDB" id="A0A9W9EXW3"/>
<dbReference type="EMBL" id="JAPQKI010000009">
    <property type="protein sequence ID" value="KAJ5089904.1"/>
    <property type="molecule type" value="Genomic_DNA"/>
</dbReference>
<dbReference type="Proteomes" id="UP001149074">
    <property type="component" value="Unassembled WGS sequence"/>
</dbReference>
<feature type="region of interest" description="Disordered" evidence="1">
    <location>
        <begin position="893"/>
        <end position="982"/>
    </location>
</feature>
<feature type="compositionally biased region" description="Basic and acidic residues" evidence="1">
    <location>
        <begin position="526"/>
        <end position="535"/>
    </location>
</feature>
<dbReference type="GeneID" id="81360059"/>
<feature type="compositionally biased region" description="Basic residues" evidence="1">
    <location>
        <begin position="413"/>
        <end position="427"/>
    </location>
</feature>
<feature type="domain" description="Protein Zds1 C-terminal" evidence="2">
    <location>
        <begin position="807"/>
        <end position="859"/>
    </location>
</feature>
<dbReference type="GO" id="GO:0010971">
    <property type="term" value="P:positive regulation of G2/M transition of mitotic cell cycle"/>
    <property type="evidence" value="ECO:0007669"/>
    <property type="project" value="TreeGrafter"/>
</dbReference>
<evidence type="ECO:0000256" key="1">
    <source>
        <dbReference type="SAM" id="MobiDB-lite"/>
    </source>
</evidence>
<evidence type="ECO:0000259" key="2">
    <source>
        <dbReference type="SMART" id="SM01327"/>
    </source>
</evidence>
<reference evidence="3" key="2">
    <citation type="journal article" date="2023" name="IMA Fungus">
        <title>Comparative genomic study of the Penicillium genus elucidates a diverse pangenome and 15 lateral gene transfer events.</title>
        <authorList>
            <person name="Petersen C."/>
            <person name="Sorensen T."/>
            <person name="Nielsen M.R."/>
            <person name="Sondergaard T.E."/>
            <person name="Sorensen J.L."/>
            <person name="Fitzpatrick D.A."/>
            <person name="Frisvad J.C."/>
            <person name="Nielsen K.L."/>
        </authorList>
    </citation>
    <scope>NUCLEOTIDE SEQUENCE</scope>
    <source>
        <strain evidence="3">IBT 30761</strain>
    </source>
</reference>
<dbReference type="Pfam" id="PF08632">
    <property type="entry name" value="Zds_C"/>
    <property type="match status" value="1"/>
</dbReference>
<dbReference type="InterPro" id="IPR013941">
    <property type="entry name" value="ZDS1_C"/>
</dbReference>
<dbReference type="GO" id="GO:0030010">
    <property type="term" value="P:establishment of cell polarity"/>
    <property type="evidence" value="ECO:0007669"/>
    <property type="project" value="TreeGrafter"/>
</dbReference>
<dbReference type="PANTHER" id="PTHR28089:SF1">
    <property type="entry name" value="PROTEIN ZDS1-RELATED"/>
    <property type="match status" value="1"/>
</dbReference>
<feature type="compositionally biased region" description="Basic and acidic residues" evidence="1">
    <location>
        <begin position="659"/>
        <end position="682"/>
    </location>
</feature>
<organism evidence="3 4">
    <name type="scientific">Penicillium argentinense</name>
    <dbReference type="NCBI Taxonomy" id="1131581"/>
    <lineage>
        <taxon>Eukaryota</taxon>
        <taxon>Fungi</taxon>
        <taxon>Dikarya</taxon>
        <taxon>Ascomycota</taxon>
        <taxon>Pezizomycotina</taxon>
        <taxon>Eurotiomycetes</taxon>
        <taxon>Eurotiomycetidae</taxon>
        <taxon>Eurotiales</taxon>
        <taxon>Aspergillaceae</taxon>
        <taxon>Penicillium</taxon>
    </lineage>
</organism>
<evidence type="ECO:0000313" key="3">
    <source>
        <dbReference type="EMBL" id="KAJ5089904.1"/>
    </source>
</evidence>
<gene>
    <name evidence="3" type="ORF">N7532_008588</name>
</gene>